<evidence type="ECO:0000259" key="7">
    <source>
        <dbReference type="PROSITE" id="PS51194"/>
    </source>
</evidence>
<dbReference type="GO" id="GO:0009409">
    <property type="term" value="P:response to cold"/>
    <property type="evidence" value="ECO:0007669"/>
    <property type="project" value="TreeGrafter"/>
</dbReference>
<name>A0A7X0X8X5_9LIST</name>
<dbReference type="GO" id="GO:0033592">
    <property type="term" value="F:RNA strand annealing activity"/>
    <property type="evidence" value="ECO:0007669"/>
    <property type="project" value="TreeGrafter"/>
</dbReference>
<reference evidence="8 9" key="1">
    <citation type="submission" date="2020-03" db="EMBL/GenBank/DDBJ databases">
        <title>Soil Listeria distribution.</title>
        <authorList>
            <person name="Liao J."/>
            <person name="Wiedmann M."/>
        </authorList>
    </citation>
    <scope>NUCLEOTIDE SEQUENCE [LARGE SCALE GENOMIC DNA]</scope>
    <source>
        <strain evidence="8 9">FSL L7-1554</strain>
    </source>
</reference>
<dbReference type="InterPro" id="IPR014001">
    <property type="entry name" value="Helicase_ATP-bd"/>
</dbReference>
<proteinExistence type="predicted"/>
<dbReference type="GO" id="GO:0016787">
    <property type="term" value="F:hydrolase activity"/>
    <property type="evidence" value="ECO:0007669"/>
    <property type="project" value="UniProtKB-KW"/>
</dbReference>
<accession>A0A7X0X8X5</accession>
<dbReference type="SUPFAM" id="SSF52540">
    <property type="entry name" value="P-loop containing nucleoside triphosphate hydrolases"/>
    <property type="match status" value="1"/>
</dbReference>
<dbReference type="Proteomes" id="UP000561617">
    <property type="component" value="Unassembled WGS sequence"/>
</dbReference>
<evidence type="ECO:0000313" key="9">
    <source>
        <dbReference type="Proteomes" id="UP000561617"/>
    </source>
</evidence>
<keyword evidence="4" id="KW-0067">ATP-binding</keyword>
<evidence type="ECO:0000256" key="1">
    <source>
        <dbReference type="ARBA" id="ARBA00022741"/>
    </source>
</evidence>
<keyword evidence="3 8" id="KW-0347">Helicase</keyword>
<dbReference type="GO" id="GO:0003724">
    <property type="term" value="F:RNA helicase activity"/>
    <property type="evidence" value="ECO:0007669"/>
    <property type="project" value="TreeGrafter"/>
</dbReference>
<keyword evidence="1" id="KW-0547">Nucleotide-binding</keyword>
<dbReference type="Pfam" id="PF00270">
    <property type="entry name" value="DEAD"/>
    <property type="match status" value="1"/>
</dbReference>
<evidence type="ECO:0000256" key="5">
    <source>
        <dbReference type="SAM" id="MobiDB-lite"/>
    </source>
</evidence>
<dbReference type="CDD" id="cd18787">
    <property type="entry name" value="SF2_C_DEAD"/>
    <property type="match status" value="1"/>
</dbReference>
<dbReference type="InterPro" id="IPR050547">
    <property type="entry name" value="DEAD_box_RNA_helicases"/>
</dbReference>
<dbReference type="GO" id="GO:0005840">
    <property type="term" value="C:ribosome"/>
    <property type="evidence" value="ECO:0007669"/>
    <property type="project" value="TreeGrafter"/>
</dbReference>
<dbReference type="SMART" id="SM00487">
    <property type="entry name" value="DEXDc"/>
    <property type="match status" value="1"/>
</dbReference>
<dbReference type="GO" id="GO:0005524">
    <property type="term" value="F:ATP binding"/>
    <property type="evidence" value="ECO:0007669"/>
    <property type="project" value="UniProtKB-KW"/>
</dbReference>
<sequence length="444" mass="50639">MIESKIPSFWAEKWQEHGYETPTEIQQAMYQPIKDGADVLAVSPTGTGKTVAYALPTLEKIEATPHIQWLVLAPSHELVMQITEVIRSWLPNEDLTVVSLIGGANVKRQIEKLKKKPQIIVASPGRALELIKQKKIKMHEIKTITLDECDQLLRQENYKSTLEIVESAVRDRQLTLVSATKLENPETFFTQTEQEPVVLEVTAKPEELTNVEHLYMDVESRDKATLLRRISHIKDMRALVFVKDKPRMEILLEKLHFDKVKAAGVHGEIRKEKRKKYLDDFKKGTLTYLIVTDVAARGLDIEDLPYVIHYDLAVSEKEYTHRSGRTGRMGKSGTVITFANPREIRTLKQYLTIHNLKGKQVRFYQGKLLDGAVPENKIAKKATRPPKQVRNEKTSSSSAKSAYKGKTTKNTKPASKEKSTHSFQAKRNNTTNKTKKKPTNFKKF</sequence>
<dbReference type="InterPro" id="IPR027417">
    <property type="entry name" value="P-loop_NTPase"/>
</dbReference>
<dbReference type="InterPro" id="IPR001650">
    <property type="entry name" value="Helicase_C-like"/>
</dbReference>
<dbReference type="AlphaFoldDB" id="A0A7X0X8X5"/>
<evidence type="ECO:0000259" key="6">
    <source>
        <dbReference type="PROSITE" id="PS51192"/>
    </source>
</evidence>
<evidence type="ECO:0000256" key="3">
    <source>
        <dbReference type="ARBA" id="ARBA00022806"/>
    </source>
</evidence>
<feature type="compositionally biased region" description="Low complexity" evidence="5">
    <location>
        <begin position="394"/>
        <end position="405"/>
    </location>
</feature>
<evidence type="ECO:0000313" key="8">
    <source>
        <dbReference type="EMBL" id="MBC1489493.1"/>
    </source>
</evidence>
<feature type="domain" description="Helicase ATP-binding" evidence="6">
    <location>
        <begin position="30"/>
        <end position="199"/>
    </location>
</feature>
<dbReference type="Gene3D" id="3.40.50.300">
    <property type="entry name" value="P-loop containing nucleotide triphosphate hydrolases"/>
    <property type="match status" value="2"/>
</dbReference>
<dbReference type="PANTHER" id="PTHR47963">
    <property type="entry name" value="DEAD-BOX ATP-DEPENDENT RNA HELICASE 47, MITOCHONDRIAL"/>
    <property type="match status" value="1"/>
</dbReference>
<dbReference type="RefSeq" id="WP_185381305.1">
    <property type="nucleotide sequence ID" value="NZ_JAASTW010000013.1"/>
</dbReference>
<dbReference type="CDD" id="cd00268">
    <property type="entry name" value="DEADc"/>
    <property type="match status" value="1"/>
</dbReference>
<dbReference type="PROSITE" id="PS51192">
    <property type="entry name" value="HELICASE_ATP_BIND_1"/>
    <property type="match status" value="1"/>
</dbReference>
<dbReference type="InterPro" id="IPR044742">
    <property type="entry name" value="DEAD/DEAH_RhlB"/>
</dbReference>
<feature type="compositionally biased region" description="Basic residues" evidence="5">
    <location>
        <begin position="433"/>
        <end position="444"/>
    </location>
</feature>
<dbReference type="PANTHER" id="PTHR47963:SF7">
    <property type="entry name" value="ATP-DEPENDENT RNA HELICASE YFML-RELATED"/>
    <property type="match status" value="1"/>
</dbReference>
<dbReference type="InterPro" id="IPR011545">
    <property type="entry name" value="DEAD/DEAH_box_helicase_dom"/>
</dbReference>
<dbReference type="PROSITE" id="PS51194">
    <property type="entry name" value="HELICASE_CTER"/>
    <property type="match status" value="1"/>
</dbReference>
<evidence type="ECO:0000256" key="4">
    <source>
        <dbReference type="ARBA" id="ARBA00022840"/>
    </source>
</evidence>
<dbReference type="GO" id="GO:0005829">
    <property type="term" value="C:cytosol"/>
    <property type="evidence" value="ECO:0007669"/>
    <property type="project" value="TreeGrafter"/>
</dbReference>
<organism evidence="8 9">
    <name type="scientific">Listeria immobilis</name>
    <dbReference type="NCBI Taxonomy" id="2713502"/>
    <lineage>
        <taxon>Bacteria</taxon>
        <taxon>Bacillati</taxon>
        <taxon>Bacillota</taxon>
        <taxon>Bacilli</taxon>
        <taxon>Bacillales</taxon>
        <taxon>Listeriaceae</taxon>
        <taxon>Listeria</taxon>
    </lineage>
</organism>
<dbReference type="EMBL" id="JAASTW010000013">
    <property type="protein sequence ID" value="MBC1489493.1"/>
    <property type="molecule type" value="Genomic_DNA"/>
</dbReference>
<comment type="caution">
    <text evidence="8">The sequence shown here is derived from an EMBL/GenBank/DDBJ whole genome shotgun (WGS) entry which is preliminary data.</text>
</comment>
<protein>
    <submittedName>
        <fullName evidence="8">DEAD/DEAH box helicase</fullName>
    </submittedName>
</protein>
<feature type="region of interest" description="Disordered" evidence="5">
    <location>
        <begin position="376"/>
        <end position="444"/>
    </location>
</feature>
<dbReference type="Pfam" id="PF00271">
    <property type="entry name" value="Helicase_C"/>
    <property type="match status" value="1"/>
</dbReference>
<dbReference type="SMART" id="SM00490">
    <property type="entry name" value="HELICc"/>
    <property type="match status" value="1"/>
</dbReference>
<gene>
    <name evidence="8" type="ORF">HCJ38_10825</name>
</gene>
<keyword evidence="2" id="KW-0378">Hydrolase</keyword>
<evidence type="ECO:0000256" key="2">
    <source>
        <dbReference type="ARBA" id="ARBA00022801"/>
    </source>
</evidence>
<feature type="domain" description="Helicase C-terminal" evidence="7">
    <location>
        <begin position="210"/>
        <end position="369"/>
    </location>
</feature>